<dbReference type="Pfam" id="PF00383">
    <property type="entry name" value="dCMP_cyt_deam_1"/>
    <property type="match status" value="1"/>
</dbReference>
<dbReference type="OrthoDB" id="9802676at2"/>
<sequence length="379" mass="42730">MSKRADKKFMRRAVDLALASESEGNLPIGCVIVLDGEVIAEGKSSVLSPQYNPGRHAEVEAIRRVDDRLWPRAAEMTCYTTLEPCVMCAGTLLLHGVGRVVFGAYDKLGGAGCTLEHLPPYYDEGGVYAWEGPLMPRECDPLYERADEAFAELPVGRKQWAEPDEPADTPESLLDELHAWRESKGRGSRKALSRARKAARAFVDRADESVLAAVLPYARAIFEETGYLKDFRALERYAKKAGELDVLDEVDETLRAELPDVWIKRALRQGDLDGAIECWFEHEEHSRARLCADPLVRAVDDAQVELLISCRMSQVNYRIGRRKRSHYRRACNTLRRLKDELERAGHAEYWQYVIEDIRAQHDGLPALIDELDKAGFMGG</sequence>
<dbReference type="CDD" id="cd01285">
    <property type="entry name" value="nucleoside_deaminase"/>
    <property type="match status" value="1"/>
</dbReference>
<accession>A0A5B8Y793</accession>
<dbReference type="PROSITE" id="PS51747">
    <property type="entry name" value="CYT_DCMP_DEAMINASES_2"/>
    <property type="match status" value="1"/>
</dbReference>
<evidence type="ECO:0000313" key="4">
    <source>
        <dbReference type="EMBL" id="QDG52249.1"/>
    </source>
</evidence>
<dbReference type="GO" id="GO:0008270">
    <property type="term" value="F:zinc ion binding"/>
    <property type="evidence" value="ECO:0007669"/>
    <property type="project" value="InterPro"/>
</dbReference>
<dbReference type="PANTHER" id="PTHR11079:SF179">
    <property type="entry name" value="TRNA(ADENINE(34)) DEAMINASE, CHLOROPLASTIC"/>
    <property type="match status" value="1"/>
</dbReference>
<dbReference type="GO" id="GO:0016787">
    <property type="term" value="F:hydrolase activity"/>
    <property type="evidence" value="ECO:0007669"/>
    <property type="project" value="InterPro"/>
</dbReference>
<dbReference type="RefSeq" id="WP_141198721.1">
    <property type="nucleotide sequence ID" value="NZ_CP041186.1"/>
</dbReference>
<dbReference type="InterPro" id="IPR016192">
    <property type="entry name" value="APOBEC/CMP_deaminase_Zn-bd"/>
</dbReference>
<evidence type="ECO:0000313" key="5">
    <source>
        <dbReference type="Proteomes" id="UP000315995"/>
    </source>
</evidence>
<evidence type="ECO:0000259" key="3">
    <source>
        <dbReference type="PROSITE" id="PS51747"/>
    </source>
</evidence>
<evidence type="ECO:0000256" key="2">
    <source>
        <dbReference type="ARBA" id="ARBA00022833"/>
    </source>
</evidence>
<dbReference type="PROSITE" id="PS00903">
    <property type="entry name" value="CYT_DCMP_DEAMINASES_1"/>
    <property type="match status" value="1"/>
</dbReference>
<keyword evidence="2" id="KW-0862">Zinc</keyword>
<dbReference type="InterPro" id="IPR016193">
    <property type="entry name" value="Cytidine_deaminase-like"/>
</dbReference>
<dbReference type="InterPro" id="IPR002125">
    <property type="entry name" value="CMP_dCMP_dom"/>
</dbReference>
<feature type="domain" description="CMP/dCMP-type deaminase" evidence="3">
    <location>
        <begin position="4"/>
        <end position="115"/>
    </location>
</feature>
<name>A0A4Y6PVV5_PERCE</name>
<dbReference type="AlphaFoldDB" id="A0A4Y6PVV5"/>
<keyword evidence="5" id="KW-1185">Reference proteome</keyword>
<accession>A0A4Y6PVV5</accession>
<dbReference type="Proteomes" id="UP000315995">
    <property type="component" value="Chromosome"/>
</dbReference>
<proteinExistence type="predicted"/>
<keyword evidence="1" id="KW-0479">Metal-binding</keyword>
<dbReference type="PANTHER" id="PTHR11079">
    <property type="entry name" value="CYTOSINE DEAMINASE FAMILY MEMBER"/>
    <property type="match status" value="1"/>
</dbReference>
<gene>
    <name evidence="4" type="ORF">FIV42_16335</name>
</gene>
<protein>
    <submittedName>
        <fullName evidence="4">Nucleoside deaminase</fullName>
    </submittedName>
</protein>
<dbReference type="Gene3D" id="3.40.140.10">
    <property type="entry name" value="Cytidine Deaminase, domain 2"/>
    <property type="match status" value="1"/>
</dbReference>
<dbReference type="SUPFAM" id="SSF53927">
    <property type="entry name" value="Cytidine deaminase-like"/>
    <property type="match status" value="1"/>
</dbReference>
<reference evidence="4 5" key="1">
    <citation type="submission" date="2019-06" db="EMBL/GenBank/DDBJ databases">
        <title>Persicimonas caeni gen. nov., sp. nov., a predatory bacterium isolated from solar saltern.</title>
        <authorList>
            <person name="Wang S."/>
        </authorList>
    </citation>
    <scope>NUCLEOTIDE SEQUENCE [LARGE SCALE GENOMIC DNA]</scope>
    <source>
        <strain evidence="4 5">YN101</strain>
    </source>
</reference>
<organism evidence="4 5">
    <name type="scientific">Persicimonas caeni</name>
    <dbReference type="NCBI Taxonomy" id="2292766"/>
    <lineage>
        <taxon>Bacteria</taxon>
        <taxon>Deltaproteobacteria</taxon>
        <taxon>Bradymonadales</taxon>
        <taxon>Bradymonadaceae</taxon>
        <taxon>Persicimonas</taxon>
    </lineage>
</organism>
<dbReference type="EMBL" id="CP041186">
    <property type="protein sequence ID" value="QDG52249.1"/>
    <property type="molecule type" value="Genomic_DNA"/>
</dbReference>
<evidence type="ECO:0000256" key="1">
    <source>
        <dbReference type="ARBA" id="ARBA00022723"/>
    </source>
</evidence>